<feature type="binding site" evidence="7">
    <location>
        <position position="90"/>
    </location>
    <ligand>
        <name>Fe cation</name>
        <dbReference type="ChEBI" id="CHEBI:24875"/>
        <note>catalytic</note>
    </ligand>
</feature>
<evidence type="ECO:0000313" key="9">
    <source>
        <dbReference type="Proteomes" id="UP000515947"/>
    </source>
</evidence>
<dbReference type="InterPro" id="IPR010300">
    <property type="entry name" value="CDO_1"/>
</dbReference>
<dbReference type="Gene3D" id="2.60.120.10">
    <property type="entry name" value="Jelly Rolls"/>
    <property type="match status" value="1"/>
</dbReference>
<dbReference type="CDD" id="cd10548">
    <property type="entry name" value="cupin_CDO"/>
    <property type="match status" value="1"/>
</dbReference>
<sequence>MTATTALRTPLTDLIARIRVVVDRGLDPARTATDVARYLKPALLLPELVPPEALRGSPDGYTQHVLHVEPGGAFSVVALVWLPGQATPVHDHLSWCTVGVYEGQETETLYRLAGPRGRRQLVRSGSTVNARGSVSAIAPPGDIHHVANTGRVTAVSLHVYGADIGELGSSIRRCYDEAPAEKRRRRTTG</sequence>
<evidence type="ECO:0000256" key="6">
    <source>
        <dbReference type="PIRSR" id="PIRSR610300-50"/>
    </source>
</evidence>
<dbReference type="SUPFAM" id="SSF51182">
    <property type="entry name" value="RmlC-like cupins"/>
    <property type="match status" value="1"/>
</dbReference>
<dbReference type="InterPro" id="IPR014710">
    <property type="entry name" value="RmlC-like_jellyroll"/>
</dbReference>
<dbReference type="PANTHER" id="PTHR12918">
    <property type="entry name" value="CYSTEINE DIOXYGENASE"/>
    <property type="match status" value="1"/>
</dbReference>
<dbReference type="RefSeq" id="WP_187577147.1">
    <property type="nucleotide sequence ID" value="NZ_CP060713.1"/>
</dbReference>
<dbReference type="GO" id="GO:0016702">
    <property type="term" value="F:oxidoreductase activity, acting on single donors with incorporation of molecular oxygen, incorporation of two atoms of oxygen"/>
    <property type="evidence" value="ECO:0007669"/>
    <property type="project" value="InterPro"/>
</dbReference>
<dbReference type="InterPro" id="IPR011051">
    <property type="entry name" value="RmlC_Cupin_sf"/>
</dbReference>
<dbReference type="KEGG" id="nmes:H9L09_11785"/>
<reference evidence="8 9" key="1">
    <citation type="submission" date="2020-08" db="EMBL/GenBank/DDBJ databases">
        <title>Genome sequence of Nocardioides mesophilus KACC 16243T.</title>
        <authorList>
            <person name="Hyun D.-W."/>
            <person name="Bae J.-W."/>
        </authorList>
    </citation>
    <scope>NUCLEOTIDE SEQUENCE [LARGE SCALE GENOMIC DNA]</scope>
    <source>
        <strain evidence="8 9">KACC 16243</strain>
    </source>
</reference>
<evidence type="ECO:0000256" key="5">
    <source>
        <dbReference type="ARBA" id="ARBA00023004"/>
    </source>
</evidence>
<keyword evidence="5 7" id="KW-0408">Iron</keyword>
<dbReference type="Pfam" id="PF05995">
    <property type="entry name" value="CDO_I"/>
    <property type="match status" value="1"/>
</dbReference>
<organism evidence="8 9">
    <name type="scientific">Nocardioides mesophilus</name>
    <dbReference type="NCBI Taxonomy" id="433659"/>
    <lineage>
        <taxon>Bacteria</taxon>
        <taxon>Bacillati</taxon>
        <taxon>Actinomycetota</taxon>
        <taxon>Actinomycetes</taxon>
        <taxon>Propionibacteriales</taxon>
        <taxon>Nocardioidaceae</taxon>
        <taxon>Nocardioides</taxon>
    </lineage>
</organism>
<evidence type="ECO:0000256" key="2">
    <source>
        <dbReference type="ARBA" id="ARBA00022723"/>
    </source>
</evidence>
<dbReference type="GO" id="GO:0008198">
    <property type="term" value="F:ferrous iron binding"/>
    <property type="evidence" value="ECO:0007669"/>
    <property type="project" value="TreeGrafter"/>
</dbReference>
<keyword evidence="6" id="KW-0883">Thioether bond</keyword>
<evidence type="ECO:0000256" key="4">
    <source>
        <dbReference type="ARBA" id="ARBA00023002"/>
    </source>
</evidence>
<proteinExistence type="inferred from homology"/>
<dbReference type="PANTHER" id="PTHR12918:SF1">
    <property type="entry name" value="CYSTEINE DIOXYGENASE TYPE 1"/>
    <property type="match status" value="1"/>
</dbReference>
<protein>
    <submittedName>
        <fullName evidence="8">Cysteine dioxygenase family protein</fullName>
    </submittedName>
</protein>
<feature type="binding site" evidence="7">
    <location>
        <position position="144"/>
    </location>
    <ligand>
        <name>Fe cation</name>
        <dbReference type="ChEBI" id="CHEBI:24875"/>
        <note>catalytic</note>
    </ligand>
</feature>
<feature type="binding site" evidence="7">
    <location>
        <position position="92"/>
    </location>
    <ligand>
        <name>Fe cation</name>
        <dbReference type="ChEBI" id="CHEBI:24875"/>
        <note>catalytic</note>
    </ligand>
</feature>
<gene>
    <name evidence="8" type="ORF">H9L09_11785</name>
</gene>
<evidence type="ECO:0000313" key="8">
    <source>
        <dbReference type="EMBL" id="QNN51307.1"/>
    </source>
</evidence>
<dbReference type="EMBL" id="CP060713">
    <property type="protein sequence ID" value="QNN51307.1"/>
    <property type="molecule type" value="Genomic_DNA"/>
</dbReference>
<name>A0A7G9R6T2_9ACTN</name>
<evidence type="ECO:0000256" key="1">
    <source>
        <dbReference type="ARBA" id="ARBA00006622"/>
    </source>
</evidence>
<keyword evidence="9" id="KW-1185">Reference proteome</keyword>
<keyword evidence="4" id="KW-0560">Oxidoreductase</keyword>
<feature type="cross-link" description="3'-(S-cysteinyl)-tyrosine (Cys-Tyr)" evidence="6">
    <location>
        <begin position="96"/>
        <end position="160"/>
    </location>
</feature>
<evidence type="ECO:0000256" key="3">
    <source>
        <dbReference type="ARBA" id="ARBA00022964"/>
    </source>
</evidence>
<keyword evidence="3 8" id="KW-0223">Dioxygenase</keyword>
<keyword evidence="2 7" id="KW-0479">Metal-binding</keyword>
<comment type="similarity">
    <text evidence="1">Belongs to the cysteine dioxygenase family.</text>
</comment>
<accession>A0A7G9R6T2</accession>
<evidence type="ECO:0000256" key="7">
    <source>
        <dbReference type="PIRSR" id="PIRSR610300-51"/>
    </source>
</evidence>
<dbReference type="AlphaFoldDB" id="A0A7G9R6T2"/>
<dbReference type="Proteomes" id="UP000515947">
    <property type="component" value="Chromosome"/>
</dbReference>